<reference evidence="1 2" key="1">
    <citation type="journal article" date="2021" name="Elife">
        <title>Chloroplast acquisition without the gene transfer in kleptoplastic sea slugs, Plakobranchus ocellatus.</title>
        <authorList>
            <person name="Maeda T."/>
            <person name="Takahashi S."/>
            <person name="Yoshida T."/>
            <person name="Shimamura S."/>
            <person name="Takaki Y."/>
            <person name="Nagai Y."/>
            <person name="Toyoda A."/>
            <person name="Suzuki Y."/>
            <person name="Arimoto A."/>
            <person name="Ishii H."/>
            <person name="Satoh N."/>
            <person name="Nishiyama T."/>
            <person name="Hasebe M."/>
            <person name="Maruyama T."/>
            <person name="Minagawa J."/>
            <person name="Obokata J."/>
            <person name="Shigenobu S."/>
        </authorList>
    </citation>
    <scope>NUCLEOTIDE SEQUENCE [LARGE SCALE GENOMIC DNA]</scope>
</reference>
<evidence type="ECO:0000313" key="2">
    <source>
        <dbReference type="Proteomes" id="UP000735302"/>
    </source>
</evidence>
<sequence length="107" mass="12085">MFTSFCLDSCSRRHPRELQCGQTRKSGLNRASCSGKLICGSDLKLKLNAYIHSAWQKNWDAEGTNKFHEMLPSLSEDLHRRGEGAGRKGMTAMCRPHVAHPKLPFKK</sequence>
<evidence type="ECO:0000313" key="1">
    <source>
        <dbReference type="EMBL" id="GFO31665.1"/>
    </source>
</evidence>
<keyword evidence="2" id="KW-1185">Reference proteome</keyword>
<comment type="caution">
    <text evidence="1">The sequence shown here is derived from an EMBL/GenBank/DDBJ whole genome shotgun (WGS) entry which is preliminary data.</text>
</comment>
<dbReference type="Proteomes" id="UP000735302">
    <property type="component" value="Unassembled WGS sequence"/>
</dbReference>
<proteinExistence type="predicted"/>
<accession>A0AAV4CJA1</accession>
<name>A0AAV4CJA1_9GAST</name>
<protein>
    <submittedName>
        <fullName evidence="1">Uncharacterized protein</fullName>
    </submittedName>
</protein>
<dbReference type="AlphaFoldDB" id="A0AAV4CJA1"/>
<dbReference type="EMBL" id="BLXT01006411">
    <property type="protein sequence ID" value="GFO31665.1"/>
    <property type="molecule type" value="Genomic_DNA"/>
</dbReference>
<gene>
    <name evidence="1" type="ORF">PoB_005817000</name>
</gene>
<organism evidence="1 2">
    <name type="scientific">Plakobranchus ocellatus</name>
    <dbReference type="NCBI Taxonomy" id="259542"/>
    <lineage>
        <taxon>Eukaryota</taxon>
        <taxon>Metazoa</taxon>
        <taxon>Spiralia</taxon>
        <taxon>Lophotrochozoa</taxon>
        <taxon>Mollusca</taxon>
        <taxon>Gastropoda</taxon>
        <taxon>Heterobranchia</taxon>
        <taxon>Euthyneura</taxon>
        <taxon>Panpulmonata</taxon>
        <taxon>Sacoglossa</taxon>
        <taxon>Placobranchoidea</taxon>
        <taxon>Plakobranchidae</taxon>
        <taxon>Plakobranchus</taxon>
    </lineage>
</organism>